<dbReference type="RefSeq" id="WP_114378513.1">
    <property type="nucleotide sequence ID" value="NZ_QPJD01000002.1"/>
</dbReference>
<keyword evidence="1" id="KW-0732">Signal</keyword>
<evidence type="ECO:0000313" key="2">
    <source>
        <dbReference type="EMBL" id="RCW51010.1"/>
    </source>
</evidence>
<organism evidence="2 3">
    <name type="scientific">Paenibacillus prosopidis</name>
    <dbReference type="NCBI Taxonomy" id="630520"/>
    <lineage>
        <taxon>Bacteria</taxon>
        <taxon>Bacillati</taxon>
        <taxon>Bacillota</taxon>
        <taxon>Bacilli</taxon>
        <taxon>Bacillales</taxon>
        <taxon>Paenibacillaceae</taxon>
        <taxon>Paenibacillus</taxon>
    </lineage>
</organism>
<feature type="chain" id="PRO_5017033705" evidence="1">
    <location>
        <begin position="26"/>
        <end position="104"/>
    </location>
</feature>
<evidence type="ECO:0000256" key="1">
    <source>
        <dbReference type="SAM" id="SignalP"/>
    </source>
</evidence>
<feature type="signal peptide" evidence="1">
    <location>
        <begin position="1"/>
        <end position="25"/>
    </location>
</feature>
<dbReference type="EMBL" id="QPJD01000002">
    <property type="protein sequence ID" value="RCW51010.1"/>
    <property type="molecule type" value="Genomic_DNA"/>
</dbReference>
<dbReference type="AlphaFoldDB" id="A0A368WAS8"/>
<dbReference type="Proteomes" id="UP000252415">
    <property type="component" value="Unassembled WGS sequence"/>
</dbReference>
<proteinExistence type="predicted"/>
<sequence length="104" mass="12645">MSKMKKIISLTVLISVLMFPASAFASSNHSTSDNKKNFFSNVVSFITFKGNDTYQSDKYTVYKDWDNKGWMDWFEDKDDWWDDICWWEDNKTDSFKMWERYYCY</sequence>
<gene>
    <name evidence="2" type="ORF">DFP97_102202</name>
</gene>
<comment type="caution">
    <text evidence="2">The sequence shown here is derived from an EMBL/GenBank/DDBJ whole genome shotgun (WGS) entry which is preliminary data.</text>
</comment>
<keyword evidence="3" id="KW-1185">Reference proteome</keyword>
<reference evidence="2 3" key="1">
    <citation type="submission" date="2018-07" db="EMBL/GenBank/DDBJ databases">
        <title>Genomic Encyclopedia of Type Strains, Phase III (KMG-III): the genomes of soil and plant-associated and newly described type strains.</title>
        <authorList>
            <person name="Whitman W."/>
        </authorList>
    </citation>
    <scope>NUCLEOTIDE SEQUENCE [LARGE SCALE GENOMIC DNA]</scope>
    <source>
        <strain evidence="2 3">CECT 7506</strain>
    </source>
</reference>
<accession>A0A368WAS8</accession>
<name>A0A368WAS8_9BACL</name>
<protein>
    <submittedName>
        <fullName evidence="2">Uncharacterized protein</fullName>
    </submittedName>
</protein>
<evidence type="ECO:0000313" key="3">
    <source>
        <dbReference type="Proteomes" id="UP000252415"/>
    </source>
</evidence>